<proteinExistence type="predicted"/>
<sequence length="33" mass="3830">MKCVTKMSEAEASQRLTKVMTEPLMLQMLQMQI</sequence>
<name>Q481R0_COLP3</name>
<protein>
    <submittedName>
        <fullName evidence="1">Uncharacterized protein</fullName>
    </submittedName>
</protein>
<dbReference type="AlphaFoldDB" id="Q481R0"/>
<dbReference type="HOGENOM" id="CLU_3381358_0_0_6"/>
<gene>
    <name evidence="1" type="ordered locus">CPS_2493</name>
</gene>
<evidence type="ECO:0000313" key="1">
    <source>
        <dbReference type="EMBL" id="AAZ28201.1"/>
    </source>
</evidence>
<evidence type="ECO:0000313" key="2">
    <source>
        <dbReference type="Proteomes" id="UP000000547"/>
    </source>
</evidence>
<dbReference type="Proteomes" id="UP000000547">
    <property type="component" value="Chromosome"/>
</dbReference>
<reference evidence="1" key="1">
    <citation type="journal article" date="2005" name="Proc. Natl. Acad. Sci. U.S.A.">
        <title>The psychrophilic lifestyle as revealed by the genome sequence of Colwellia psychrerythraea 34H through genomic and proteomic analyses.</title>
        <authorList>
            <person name="Methe B.A."/>
            <person name="Nelson K.E."/>
            <person name="Deming J.W."/>
            <person name="Momen B."/>
            <person name="Melamud E."/>
            <person name="Zhang X."/>
            <person name="Moult J."/>
            <person name="Madupu R."/>
            <person name="Nelson W.C."/>
            <person name="Dodson R.J."/>
            <person name="Brinkac L.M."/>
            <person name="Daugherty S.C."/>
            <person name="Durkin A.S."/>
            <person name="DeBoy R.T."/>
            <person name="Kolonay J.F."/>
            <person name="Sullivan S.A."/>
            <person name="Zhou L."/>
            <person name="Davidsen T.M."/>
            <person name="Wu M."/>
            <person name="Huston A.L."/>
            <person name="Lewis M."/>
            <person name="Weaver B."/>
            <person name="Weidman J.F."/>
            <person name="Khouri H."/>
            <person name="Utterback T.R."/>
            <person name="Feldblyum T.V."/>
            <person name="Fraser C.M."/>
        </authorList>
    </citation>
    <scope>NUCLEOTIDE SEQUENCE [LARGE SCALE GENOMIC DNA]</scope>
    <source>
        <strain evidence="1">34H</strain>
    </source>
</reference>
<accession>Q481R0</accession>
<dbReference type="EMBL" id="CP000083">
    <property type="protein sequence ID" value="AAZ28201.1"/>
    <property type="molecule type" value="Genomic_DNA"/>
</dbReference>
<dbReference type="KEGG" id="cps:CPS_2493"/>
<organism evidence="1 2">
    <name type="scientific">Colwellia psychrerythraea (strain 34H / ATCC BAA-681)</name>
    <name type="common">Vibrio psychroerythus</name>
    <dbReference type="NCBI Taxonomy" id="167879"/>
    <lineage>
        <taxon>Bacteria</taxon>
        <taxon>Pseudomonadati</taxon>
        <taxon>Pseudomonadota</taxon>
        <taxon>Gammaproteobacteria</taxon>
        <taxon>Alteromonadales</taxon>
        <taxon>Colwelliaceae</taxon>
        <taxon>Colwellia</taxon>
    </lineage>
</organism>